<keyword evidence="1" id="KW-0812">Transmembrane</keyword>
<protein>
    <submittedName>
        <fullName evidence="2">Metal-dependent hydrolase</fullName>
    </submittedName>
</protein>
<dbReference type="Proteomes" id="UP000664628">
    <property type="component" value="Unassembled WGS sequence"/>
</dbReference>
<keyword evidence="3" id="KW-1185">Reference proteome</keyword>
<evidence type="ECO:0000313" key="2">
    <source>
        <dbReference type="EMBL" id="MBO0950875.1"/>
    </source>
</evidence>
<feature type="transmembrane region" description="Helical" evidence="1">
    <location>
        <begin position="144"/>
        <end position="162"/>
    </location>
</feature>
<dbReference type="GO" id="GO:0016787">
    <property type="term" value="F:hydrolase activity"/>
    <property type="evidence" value="ECO:0007669"/>
    <property type="project" value="UniProtKB-KW"/>
</dbReference>
<reference evidence="2 3" key="1">
    <citation type="submission" date="2021-03" db="EMBL/GenBank/DDBJ databases">
        <title>Fibrella sp. HMF5405 genome sequencing and assembly.</title>
        <authorList>
            <person name="Kang H."/>
            <person name="Kim H."/>
            <person name="Bae S."/>
            <person name="Joh K."/>
        </authorList>
    </citation>
    <scope>NUCLEOTIDE SEQUENCE [LARGE SCALE GENOMIC DNA]</scope>
    <source>
        <strain evidence="2 3">HMF5405</strain>
    </source>
</reference>
<dbReference type="Pfam" id="PF04307">
    <property type="entry name" value="YdjM"/>
    <property type="match status" value="1"/>
</dbReference>
<evidence type="ECO:0000256" key="1">
    <source>
        <dbReference type="SAM" id="Phobius"/>
    </source>
</evidence>
<gene>
    <name evidence="2" type="ORF">J2I46_19945</name>
</gene>
<evidence type="ECO:0000313" key="3">
    <source>
        <dbReference type="Proteomes" id="UP000664628"/>
    </source>
</evidence>
<accession>A0ABS3JLJ3</accession>
<dbReference type="PANTHER" id="PTHR35531:SF1">
    <property type="entry name" value="INNER MEMBRANE PROTEIN YBCI-RELATED"/>
    <property type="match status" value="1"/>
</dbReference>
<dbReference type="RefSeq" id="WP_207330817.1">
    <property type="nucleotide sequence ID" value="NZ_JAFMYW010000006.1"/>
</dbReference>
<keyword evidence="2" id="KW-0378">Hydrolase</keyword>
<keyword evidence="1" id="KW-0472">Membrane</keyword>
<comment type="caution">
    <text evidence="2">The sequence shown here is derived from an EMBL/GenBank/DDBJ whole genome shotgun (WGS) entry which is preliminary data.</text>
</comment>
<feature type="transmembrane region" description="Helical" evidence="1">
    <location>
        <begin position="75"/>
        <end position="100"/>
    </location>
</feature>
<sequence length="430" mass="48639">MQGYNHVAGGIVFSGIFASFHDVNVFAQPSLIGATVFCALLPDVDHVSSTIGKVFYPLATYLQSRYGHRTITHSIFCYALFCCLIWLLPHGYFVCCFYAFGSHLLFDMCTRSGVPLLYPFSRRPFVLPANPGMRLSSTDHRGELVVLAIFILIGSFCQPLMAKGFWTTYNEAFATWEHVDRESKRSRDLLQVTWSDQQKQTHSGYFYRSAGTTNVVLTAAGFELPKSTETRLISFSHSGITASEHTHTLTNVPLDSLNRLLAHHCLTIQIQSLDDITYFDGPLLKVGKVIDLQHRKNLLLSQPQHDDSEALAKIELLTIEREATRRRYAQEMQTYRRALHQATMHHMHLQALAAEFGTASDYRKGQIIMERKRLETQIASDEENPPLPPIAPDMARFDLQEQLLRRLLIHDSRISANVITVSTSKPLPAQ</sequence>
<proteinExistence type="predicted"/>
<organism evidence="2 3">
    <name type="scientific">Fibrella forsythiae</name>
    <dbReference type="NCBI Taxonomy" id="2817061"/>
    <lineage>
        <taxon>Bacteria</taxon>
        <taxon>Pseudomonadati</taxon>
        <taxon>Bacteroidota</taxon>
        <taxon>Cytophagia</taxon>
        <taxon>Cytophagales</taxon>
        <taxon>Spirosomataceae</taxon>
        <taxon>Fibrella</taxon>
    </lineage>
</organism>
<dbReference type="EMBL" id="JAFMYW010000006">
    <property type="protein sequence ID" value="MBO0950875.1"/>
    <property type="molecule type" value="Genomic_DNA"/>
</dbReference>
<keyword evidence="1" id="KW-1133">Transmembrane helix</keyword>
<name>A0ABS3JLJ3_9BACT</name>
<dbReference type="PANTHER" id="PTHR35531">
    <property type="entry name" value="INNER MEMBRANE PROTEIN YBCI-RELATED"/>
    <property type="match status" value="1"/>
</dbReference>
<dbReference type="InterPro" id="IPR007404">
    <property type="entry name" value="YdjM-like"/>
</dbReference>